<dbReference type="STRING" id="1027371.GOALK_097_01560"/>
<evidence type="ECO:0000259" key="1">
    <source>
        <dbReference type="Pfam" id="PF13614"/>
    </source>
</evidence>
<dbReference type="PANTHER" id="PTHR13696">
    <property type="entry name" value="P-LOOP CONTAINING NUCLEOSIDE TRIPHOSPHATE HYDROLASE"/>
    <property type="match status" value="1"/>
</dbReference>
<sequence>MAKVIATISLKGGVGKTTVTAGLAEYMSAEFGQRVLLIDLDSQINLTTMMISGERWLELDTNGRTLATLFSDAVQGTGTSGSTRPSSGVSHR</sequence>
<comment type="caution">
    <text evidence="2">The sequence shown here is derived from an EMBL/GenBank/DDBJ whole genome shotgun (WGS) entry which is preliminary data.</text>
</comment>
<reference evidence="2 3" key="1">
    <citation type="submission" date="2011-05" db="EMBL/GenBank/DDBJ databases">
        <title>Whole genome shotgun sequence of Gordonia alkanivorans NBRC 16433.</title>
        <authorList>
            <person name="Hosoyama A."/>
            <person name="Nakamura S."/>
            <person name="Takarada H."/>
            <person name="Tsuchikane K."/>
            <person name="Yamazaki S."/>
            <person name="Fujita N."/>
        </authorList>
    </citation>
    <scope>NUCLEOTIDE SEQUENCE [LARGE SCALE GENOMIC DNA]</scope>
    <source>
        <strain evidence="2 3">NBRC 16433</strain>
    </source>
</reference>
<dbReference type="Pfam" id="PF13614">
    <property type="entry name" value="AAA_31"/>
    <property type="match status" value="1"/>
</dbReference>
<dbReference type="Gene3D" id="3.40.50.300">
    <property type="entry name" value="P-loop containing nucleotide triphosphate hydrolases"/>
    <property type="match status" value="1"/>
</dbReference>
<organism evidence="2 3">
    <name type="scientific">Gordonia alkanivorans NBRC 16433</name>
    <dbReference type="NCBI Taxonomy" id="1027371"/>
    <lineage>
        <taxon>Bacteria</taxon>
        <taxon>Bacillati</taxon>
        <taxon>Actinomycetota</taxon>
        <taxon>Actinomycetes</taxon>
        <taxon>Mycobacteriales</taxon>
        <taxon>Gordoniaceae</taxon>
        <taxon>Gordonia</taxon>
    </lineage>
</organism>
<dbReference type="EMBL" id="BACI01000097">
    <property type="protein sequence ID" value="GAA14128.1"/>
    <property type="molecule type" value="Genomic_DNA"/>
</dbReference>
<evidence type="ECO:0000313" key="2">
    <source>
        <dbReference type="EMBL" id="GAA14128.1"/>
    </source>
</evidence>
<dbReference type="SUPFAM" id="SSF52540">
    <property type="entry name" value="P-loop containing nucleoside triphosphate hydrolases"/>
    <property type="match status" value="1"/>
</dbReference>
<dbReference type="AlphaFoldDB" id="F9VZT9"/>
<accession>F9VZT9</accession>
<dbReference type="InterPro" id="IPR050678">
    <property type="entry name" value="DNA_Partitioning_ATPase"/>
</dbReference>
<evidence type="ECO:0000313" key="3">
    <source>
        <dbReference type="Proteomes" id="UP000003558"/>
    </source>
</evidence>
<dbReference type="eggNOG" id="COG1192">
    <property type="taxonomic scope" value="Bacteria"/>
</dbReference>
<dbReference type="PANTHER" id="PTHR13696:SF99">
    <property type="entry name" value="COBYRINIC ACID AC-DIAMIDE SYNTHASE"/>
    <property type="match status" value="1"/>
</dbReference>
<dbReference type="InterPro" id="IPR025669">
    <property type="entry name" value="AAA_dom"/>
</dbReference>
<dbReference type="CDD" id="cd02042">
    <property type="entry name" value="ParAB_family"/>
    <property type="match status" value="1"/>
</dbReference>
<proteinExistence type="predicted"/>
<feature type="domain" description="AAA" evidence="1">
    <location>
        <begin position="2"/>
        <end position="50"/>
    </location>
</feature>
<dbReference type="InterPro" id="IPR027417">
    <property type="entry name" value="P-loop_NTPase"/>
</dbReference>
<gene>
    <name evidence="2" type="ORF">GOALK_097_01560</name>
</gene>
<name>F9VZT9_9ACTN</name>
<dbReference type="Proteomes" id="UP000003558">
    <property type="component" value="Unassembled WGS sequence"/>
</dbReference>
<protein>
    <submittedName>
        <fullName evidence="2">Soj/ParA-related protein</fullName>
    </submittedName>
</protein>